<evidence type="ECO:0000313" key="2">
    <source>
        <dbReference type="EMBL" id="KAF7358814.1"/>
    </source>
</evidence>
<organism evidence="2 3">
    <name type="scientific">Mycena sanguinolenta</name>
    <dbReference type="NCBI Taxonomy" id="230812"/>
    <lineage>
        <taxon>Eukaryota</taxon>
        <taxon>Fungi</taxon>
        <taxon>Dikarya</taxon>
        <taxon>Basidiomycota</taxon>
        <taxon>Agaricomycotina</taxon>
        <taxon>Agaricomycetes</taxon>
        <taxon>Agaricomycetidae</taxon>
        <taxon>Agaricales</taxon>
        <taxon>Marasmiineae</taxon>
        <taxon>Mycenaceae</taxon>
        <taxon>Mycena</taxon>
    </lineage>
</organism>
<proteinExistence type="predicted"/>
<evidence type="ECO:0000313" key="3">
    <source>
        <dbReference type="Proteomes" id="UP000623467"/>
    </source>
</evidence>
<reference evidence="2" key="1">
    <citation type="submission" date="2020-05" db="EMBL/GenBank/DDBJ databases">
        <title>Mycena genomes resolve the evolution of fungal bioluminescence.</title>
        <authorList>
            <person name="Tsai I.J."/>
        </authorList>
    </citation>
    <scope>NUCLEOTIDE SEQUENCE</scope>
    <source>
        <strain evidence="2">160909Yilan</strain>
    </source>
</reference>
<feature type="region of interest" description="Disordered" evidence="1">
    <location>
        <begin position="368"/>
        <end position="400"/>
    </location>
</feature>
<keyword evidence="3" id="KW-1185">Reference proteome</keyword>
<accession>A0A8H6YH08</accession>
<comment type="caution">
    <text evidence="2">The sequence shown here is derived from an EMBL/GenBank/DDBJ whole genome shotgun (WGS) entry which is preliminary data.</text>
</comment>
<dbReference type="AlphaFoldDB" id="A0A8H6YH08"/>
<dbReference type="EMBL" id="JACAZH010000009">
    <property type="protein sequence ID" value="KAF7358814.1"/>
    <property type="molecule type" value="Genomic_DNA"/>
</dbReference>
<dbReference type="Proteomes" id="UP000623467">
    <property type="component" value="Unassembled WGS sequence"/>
</dbReference>
<protein>
    <submittedName>
        <fullName evidence="2">Uncharacterized protein</fullName>
    </submittedName>
</protein>
<gene>
    <name evidence="2" type="ORF">MSAN_01220900</name>
</gene>
<feature type="compositionally biased region" description="Basic and acidic residues" evidence="1">
    <location>
        <begin position="374"/>
        <end position="400"/>
    </location>
</feature>
<evidence type="ECO:0000256" key="1">
    <source>
        <dbReference type="SAM" id="MobiDB-lite"/>
    </source>
</evidence>
<name>A0A8H6YH08_9AGAR</name>
<sequence length="400" mass="42273">MLRIGGESLPPGETEHLCAGSGVAMSAISGDAMYAARYSASLRHGHVAPVDVRRAAPGVRAASRVVFAHPAEHRKQPFPLPLSPTYLENLRLTSTPTRMDECRSSYDTPSSLTLLSPLRGLGTLFLTFSSFSSLCPPSLRRGDAHDGDTSTTTCTSPTPPSIGCDCVAGHTSCGRAGRVNCAAARSLQRLGVCDGRGRRGGAGAICEDEGHRGAWRTRAGGRCSLLRISSPILAKFRAFHPCAGFLLYPAKSILVPIAFSSVPHPPPPSSAFPSLARKIPTCASYDRSPCRPRWSLVTARRSGVDDEAMVRRGVECTPRDPDAPAIAGPALETPPAAPACTTTCCCSLQCSSREAALGADVGGAADDAVDDELHEARKREHQYGGERPGTEEKGKATSWW</sequence>